<evidence type="ECO:0000259" key="15">
    <source>
        <dbReference type="PROSITE" id="PS51203"/>
    </source>
</evidence>
<dbReference type="InterPro" id="IPR008978">
    <property type="entry name" value="HSP20-like_chaperone"/>
</dbReference>
<dbReference type="PROSITE" id="PS51203">
    <property type="entry name" value="CS"/>
    <property type="match status" value="1"/>
</dbReference>
<reference evidence="16" key="1">
    <citation type="submission" date="2022-07" db="EMBL/GenBank/DDBJ databases">
        <authorList>
            <person name="Trinca V."/>
            <person name="Uliana J.V.C."/>
            <person name="Torres T.T."/>
            <person name="Ward R.J."/>
            <person name="Monesi N."/>
        </authorList>
    </citation>
    <scope>NUCLEOTIDE SEQUENCE</scope>
    <source>
        <strain evidence="16">HSMRA1968</strain>
        <tissue evidence="16">Whole embryos</tissue>
    </source>
</reference>
<dbReference type="GO" id="GO:0042078">
    <property type="term" value="P:germ-line stem cell division"/>
    <property type="evidence" value="ECO:0007669"/>
    <property type="project" value="TreeGrafter"/>
</dbReference>
<dbReference type="SUPFAM" id="SSF52540">
    <property type="entry name" value="P-loop containing nucleoside triphosphate hydrolases"/>
    <property type="match status" value="2"/>
</dbReference>
<comment type="caution">
    <text evidence="16">The sequence shown here is derived from an EMBL/GenBank/DDBJ whole genome shotgun (WGS) entry which is preliminary data.</text>
</comment>
<dbReference type="Gene3D" id="3.40.50.300">
    <property type="entry name" value="P-loop containing nucleotide triphosphate hydrolases"/>
    <property type="match status" value="2"/>
</dbReference>
<dbReference type="SUPFAM" id="SSF49764">
    <property type="entry name" value="HSP20-like chaperones"/>
    <property type="match status" value="1"/>
</dbReference>
<evidence type="ECO:0000256" key="9">
    <source>
        <dbReference type="ARBA" id="ARBA00022871"/>
    </source>
</evidence>
<dbReference type="PANTHER" id="PTHR22655:SF2">
    <property type="entry name" value="ATP-DEPENDENT RNA HELICASE TDRD12-RELATED"/>
    <property type="match status" value="1"/>
</dbReference>
<dbReference type="PANTHER" id="PTHR22655">
    <property type="entry name" value="ATP-DEPENDENT RNA HELICASE TDRD12-RELATED"/>
    <property type="match status" value="1"/>
</dbReference>
<dbReference type="GO" id="GO:0007283">
    <property type="term" value="P:spermatogenesis"/>
    <property type="evidence" value="ECO:0007669"/>
    <property type="project" value="UniProtKB-KW"/>
</dbReference>
<evidence type="ECO:0000259" key="14">
    <source>
        <dbReference type="PROSITE" id="PS51192"/>
    </source>
</evidence>
<keyword evidence="17" id="KW-1185">Reference proteome</keyword>
<evidence type="ECO:0000256" key="11">
    <source>
        <dbReference type="ARBA" id="ARBA00023254"/>
    </source>
</evidence>
<evidence type="ECO:0000313" key="16">
    <source>
        <dbReference type="EMBL" id="KAJ6646724.1"/>
    </source>
</evidence>
<feature type="domain" description="Helicase ATP-binding" evidence="14">
    <location>
        <begin position="461"/>
        <end position="642"/>
    </location>
</feature>
<keyword evidence="2" id="KW-0217">Developmental protein</keyword>
<dbReference type="Pfam" id="PF00567">
    <property type="entry name" value="TUDOR"/>
    <property type="match status" value="1"/>
</dbReference>
<evidence type="ECO:0000313" key="17">
    <source>
        <dbReference type="Proteomes" id="UP001151699"/>
    </source>
</evidence>
<evidence type="ECO:0000256" key="7">
    <source>
        <dbReference type="ARBA" id="ARBA00022806"/>
    </source>
</evidence>
<dbReference type="GO" id="GO:0003676">
    <property type="term" value="F:nucleic acid binding"/>
    <property type="evidence" value="ECO:0007669"/>
    <property type="project" value="InterPro"/>
</dbReference>
<evidence type="ECO:0000256" key="4">
    <source>
        <dbReference type="ARBA" id="ARBA00022741"/>
    </source>
</evidence>
<keyword evidence="10" id="KW-0943">RNA-mediated gene silencing</keyword>
<dbReference type="InterPro" id="IPR007052">
    <property type="entry name" value="CS_dom"/>
</dbReference>
<keyword evidence="11" id="KW-0469">Meiosis</keyword>
<keyword evidence="8" id="KW-0067">ATP-binding</keyword>
<evidence type="ECO:0000256" key="5">
    <source>
        <dbReference type="ARBA" id="ARBA00022782"/>
    </source>
</evidence>
<evidence type="ECO:0000256" key="2">
    <source>
        <dbReference type="ARBA" id="ARBA00022473"/>
    </source>
</evidence>
<dbReference type="GO" id="GO:0031047">
    <property type="term" value="P:regulatory ncRNA-mediated gene silencing"/>
    <property type="evidence" value="ECO:0007669"/>
    <property type="project" value="UniProtKB-KW"/>
</dbReference>
<dbReference type="Gene3D" id="2.60.40.790">
    <property type="match status" value="1"/>
</dbReference>
<evidence type="ECO:0000256" key="12">
    <source>
        <dbReference type="ARBA" id="ARBA00047984"/>
    </source>
</evidence>
<dbReference type="InterPro" id="IPR011545">
    <property type="entry name" value="DEAD/DEAH_box_helicase_dom"/>
</dbReference>
<dbReference type="Gene3D" id="2.40.50.90">
    <property type="match status" value="1"/>
</dbReference>
<dbReference type="SUPFAM" id="SSF63748">
    <property type="entry name" value="Tudor/PWWP/MBT"/>
    <property type="match status" value="1"/>
</dbReference>
<name>A0A9Q0NAM4_9DIPT</name>
<feature type="domain" description="CS" evidence="15">
    <location>
        <begin position="1189"/>
        <end position="1272"/>
    </location>
</feature>
<dbReference type="OrthoDB" id="249932at2759"/>
<dbReference type="GO" id="GO:0051321">
    <property type="term" value="P:meiotic cell cycle"/>
    <property type="evidence" value="ECO:0007669"/>
    <property type="project" value="UniProtKB-KW"/>
</dbReference>
<proteinExistence type="predicted"/>
<dbReference type="Proteomes" id="UP001151699">
    <property type="component" value="Chromosome A"/>
</dbReference>
<keyword evidence="7 16" id="KW-0347">Helicase</keyword>
<dbReference type="EMBL" id="WJQU01000001">
    <property type="protein sequence ID" value="KAJ6646724.1"/>
    <property type="molecule type" value="Genomic_DNA"/>
</dbReference>
<protein>
    <recommendedName>
        <fullName evidence="1">RNA helicase</fullName>
        <ecNumber evidence="1">3.6.4.13</ecNumber>
    </recommendedName>
</protein>
<dbReference type="InterPro" id="IPR002999">
    <property type="entry name" value="Tudor"/>
</dbReference>
<sequence>MVFKSNTHPKSGRIKVTHYVNPHEFWIKYDDDKNKTVTNEIQQKIHRLGNLQPSNFNHVPLIGEIVIVRFFGNVEKFVRARVDHELKESTEEFILWAIDEGYPIQTSKKWIAKLTDADIQNENSLVYKVTINDIVPATTQYNIVEETSEIVSTRCWSEKAITEFGKLLNAPSLIFHYDCHSSAQHLFGSIEIISPAGKSINGTEVLKALNEAKTPTDFEVEYQNLITESYWLREHKNFKIKENVKGTICPPEVATLPLNNKPFNKVDGFSDESSVSSSQESNISQIPYSKRFRHLISMSRLKLSEESLEHEDNDISSTLPSVNGSSSRSSPMVNGANSLSMVNDANSLSMVNDANLLPMVTGSRSSPKVTGANSLPLVYSSRSSPLLNSSGKSALPNFKNAEIQNNELSRKINDRVLMHIPEELYITSISRISEANFTEEVLQNLKTLGISKINRIQAVIWPHLMRAYSLMLINESKTGKTYAYLPAVCSLLMEYHDDGLIVNAVGPVMIIICGSSSGVRKIVQHCRFLLSNKFSCEAVYGKGTTNDIEEKLLSDCDILVTTVRCLLDLTSNRPHLFNKERITTIVFDEIDVIIARYGEGAVAKVYNEFCFNSKIQSIVISKTWHEILRMFCQKNDLLICIGEYIEAAFYSKIEFAVHLKDQMDPYGQFLNFIKKINFDDRIVVFCRDYEEVMAIKNIIKTELNSDVEFYSMEKNFEKYGQKGVPIVCTDDALEDLDIRKAQHIIHFSLPEKLSTFKKRFIVSRDYCKDLVLDRLKASRPTSLVFFDYENIDRELIEFLNDRCCPNKEGLVGQSNFEVATPHTRSCIPQRSTSRLAPVKENWEMLQPGEFHEIDFGEFFSPNRFYVLLARQFERFQELKQDIYEFTSNSRNFKPLRQIVIGQICLATVSTFDNNIFTRGKIILVGQSTVDIFMVDYGIEEYKVPLKNLIEIPERFIQSLPFQAIHCKMTGIRPCNRSDRWTDDACDKIQKVLKECPEVFVISTGKQSVTRDIIKCNSYDVVFLDKSHERNINRLVVRRNLAEFDPQSKSFTYVSIPRKSQFHAGGSEASSQYSKNGKILSKLNDRGSEVELADEWLSLPTKAQSRVEGSQASSTSSKIVKEILQYDPSIAYNKRSNVELADEWLYSPNITRNNKEGSQASTSPNAIVNEVPECDKTVNSSASLKMVEPTKPLLVIWEQTSEMVNVFVTGPDIKNYSLKVGQRFVHFSFGNSNEKLNLYESVDAKSTSHEAHGDTIVVRLKKASPAKHWPQLVQSEDGNRFTVHKLDECDDASIKILRKAFEINNIE</sequence>
<dbReference type="CDD" id="cd06463">
    <property type="entry name" value="p23_like"/>
    <property type="match status" value="1"/>
</dbReference>
<feature type="compositionally biased region" description="Low complexity" evidence="13">
    <location>
        <begin position="320"/>
        <end position="332"/>
    </location>
</feature>
<dbReference type="Pfam" id="PF00270">
    <property type="entry name" value="DEAD"/>
    <property type="match status" value="1"/>
</dbReference>
<feature type="region of interest" description="Disordered" evidence="13">
    <location>
        <begin position="306"/>
        <end position="332"/>
    </location>
</feature>
<dbReference type="SMART" id="SM00487">
    <property type="entry name" value="DEXDc"/>
    <property type="match status" value="1"/>
</dbReference>
<keyword evidence="6" id="KW-0378">Hydrolase</keyword>
<evidence type="ECO:0000256" key="1">
    <source>
        <dbReference type="ARBA" id="ARBA00012552"/>
    </source>
</evidence>
<dbReference type="Gene3D" id="2.30.30.140">
    <property type="match status" value="1"/>
</dbReference>
<keyword evidence="3" id="KW-0677">Repeat</keyword>
<keyword evidence="5" id="KW-0221">Differentiation</keyword>
<dbReference type="PROSITE" id="PS51192">
    <property type="entry name" value="HELICASE_ATP_BIND_1"/>
    <property type="match status" value="1"/>
</dbReference>
<dbReference type="GO" id="GO:0005737">
    <property type="term" value="C:cytoplasm"/>
    <property type="evidence" value="ECO:0007669"/>
    <property type="project" value="UniProtKB-ARBA"/>
</dbReference>
<keyword evidence="4" id="KW-0547">Nucleotide-binding</keyword>
<dbReference type="GO" id="GO:0003724">
    <property type="term" value="F:RNA helicase activity"/>
    <property type="evidence" value="ECO:0007669"/>
    <property type="project" value="UniProtKB-EC"/>
</dbReference>
<evidence type="ECO:0000256" key="13">
    <source>
        <dbReference type="SAM" id="MobiDB-lite"/>
    </source>
</evidence>
<comment type="catalytic activity">
    <reaction evidence="12">
        <text>ATP + H2O = ADP + phosphate + H(+)</text>
        <dbReference type="Rhea" id="RHEA:13065"/>
        <dbReference type="ChEBI" id="CHEBI:15377"/>
        <dbReference type="ChEBI" id="CHEBI:15378"/>
        <dbReference type="ChEBI" id="CHEBI:30616"/>
        <dbReference type="ChEBI" id="CHEBI:43474"/>
        <dbReference type="ChEBI" id="CHEBI:456216"/>
        <dbReference type="EC" id="3.6.4.13"/>
    </reaction>
</comment>
<dbReference type="EC" id="3.6.4.13" evidence="1"/>
<dbReference type="InterPro" id="IPR014001">
    <property type="entry name" value="Helicase_ATP-bd"/>
</dbReference>
<evidence type="ECO:0000256" key="10">
    <source>
        <dbReference type="ARBA" id="ARBA00023158"/>
    </source>
</evidence>
<evidence type="ECO:0000256" key="3">
    <source>
        <dbReference type="ARBA" id="ARBA00022737"/>
    </source>
</evidence>
<organism evidence="16 17">
    <name type="scientific">Pseudolycoriella hygida</name>
    <dbReference type="NCBI Taxonomy" id="35572"/>
    <lineage>
        <taxon>Eukaryota</taxon>
        <taxon>Metazoa</taxon>
        <taxon>Ecdysozoa</taxon>
        <taxon>Arthropoda</taxon>
        <taxon>Hexapoda</taxon>
        <taxon>Insecta</taxon>
        <taxon>Pterygota</taxon>
        <taxon>Neoptera</taxon>
        <taxon>Endopterygota</taxon>
        <taxon>Diptera</taxon>
        <taxon>Nematocera</taxon>
        <taxon>Sciaroidea</taxon>
        <taxon>Sciaridae</taxon>
        <taxon>Pseudolycoriella</taxon>
    </lineage>
</organism>
<dbReference type="InterPro" id="IPR035437">
    <property type="entry name" value="SNase_OB-fold_sf"/>
</dbReference>
<evidence type="ECO:0000256" key="8">
    <source>
        <dbReference type="ARBA" id="ARBA00022840"/>
    </source>
</evidence>
<dbReference type="GO" id="GO:0016787">
    <property type="term" value="F:hydrolase activity"/>
    <property type="evidence" value="ECO:0007669"/>
    <property type="project" value="UniProtKB-KW"/>
</dbReference>
<dbReference type="InterPro" id="IPR027417">
    <property type="entry name" value="P-loop_NTPase"/>
</dbReference>
<accession>A0A9Q0NAM4</accession>
<keyword evidence="9" id="KW-0744">Spermatogenesis</keyword>
<evidence type="ECO:0000256" key="6">
    <source>
        <dbReference type="ARBA" id="ARBA00022801"/>
    </source>
</evidence>
<dbReference type="GO" id="GO:0005524">
    <property type="term" value="F:ATP binding"/>
    <property type="evidence" value="ECO:0007669"/>
    <property type="project" value="UniProtKB-KW"/>
</dbReference>
<gene>
    <name evidence="16" type="primary">SoYb</name>
    <name evidence="16" type="ORF">Bhyg_01937</name>
</gene>